<dbReference type="CDD" id="cd06410">
    <property type="entry name" value="PB1_UP2"/>
    <property type="match status" value="1"/>
</dbReference>
<feature type="compositionally biased region" description="Polar residues" evidence="1">
    <location>
        <begin position="1"/>
        <end position="11"/>
    </location>
</feature>
<evidence type="ECO:0000313" key="4">
    <source>
        <dbReference type="Proteomes" id="UP000604825"/>
    </source>
</evidence>
<dbReference type="InterPro" id="IPR053198">
    <property type="entry name" value="Gynoecium_Dev_Regulator"/>
</dbReference>
<dbReference type="Gene3D" id="3.10.20.90">
    <property type="entry name" value="Phosphatidylinositol 3-kinase Catalytic Subunit, Chain A, domain 1"/>
    <property type="match status" value="1"/>
</dbReference>
<accession>A0A811PCU4</accession>
<feature type="compositionally biased region" description="Low complexity" evidence="1">
    <location>
        <begin position="211"/>
        <end position="224"/>
    </location>
</feature>
<protein>
    <recommendedName>
        <fullName evidence="2">PB1 domain-containing protein</fullName>
    </recommendedName>
</protein>
<feature type="region of interest" description="Disordered" evidence="1">
    <location>
        <begin position="290"/>
        <end position="330"/>
    </location>
</feature>
<dbReference type="AlphaFoldDB" id="A0A811PCU4"/>
<feature type="region of interest" description="Disordered" evidence="1">
    <location>
        <begin position="1"/>
        <end position="43"/>
    </location>
</feature>
<dbReference type="InterPro" id="IPR000270">
    <property type="entry name" value="PB1_dom"/>
</dbReference>
<evidence type="ECO:0000259" key="2">
    <source>
        <dbReference type="SMART" id="SM00666"/>
    </source>
</evidence>
<sequence>MAESGDSSPNSAAATEDAHHEASEAAVHAQPAPQTRPPPPPSKVRLMVSYGGRIQPRPHDNQLAYVNGETKILSLERPLVFTDFAARLAALAGNAGDVCVKYQLPGEDLDALVSVTNDEDLEHLVLEYDRLHIQRPATASSAGSGSGSSRGGSTLRLRVFLFPVQSPQPPPPPPQPAGLLEPKAEQPHWFVEALNTVPLPPSKQDPPPVTPQQSSPPQQQKQESVFAQQSSPPPPLAKHEAVFVQQAPPQPHTVVQMPPPQQQQQQAHVVLAAASPDYLFGLDNGLVPPPAVKVKDPSGDPSTVRENVPVEIPAKNDDRHPNPNAGDHVAVSPVVSPAKYQRQIQELEKLQVADNATHQPPPPAAAPAPAPSLAAAPVPVPVPVPVPAALPRNGSDDSLTRAYPPATATPTPTANAEYYLPKFSEKPPVPPPSSAPPATAYLQVQGRYASVAPGSGADHGPVFFIPAPHGYFAATASPGATSYPAVYAVAPPSATPTANSSAPSPAVSNATSYAPAPTQVAYDSNGRAIYYTSMLPQYPSAVNGMSASGAVFGTEPAKPVAVKPTVS</sequence>
<dbReference type="Proteomes" id="UP000604825">
    <property type="component" value="Unassembled WGS sequence"/>
</dbReference>
<comment type="caution">
    <text evidence="3">The sequence shown here is derived from an EMBL/GenBank/DDBJ whole genome shotgun (WGS) entry which is preliminary data.</text>
</comment>
<dbReference type="SMART" id="SM00666">
    <property type="entry name" value="PB1"/>
    <property type="match status" value="1"/>
</dbReference>
<dbReference type="EMBL" id="CAJGYO010000007">
    <property type="protein sequence ID" value="CAD6241780.1"/>
    <property type="molecule type" value="Genomic_DNA"/>
</dbReference>
<organism evidence="3 4">
    <name type="scientific">Miscanthus lutarioriparius</name>
    <dbReference type="NCBI Taxonomy" id="422564"/>
    <lineage>
        <taxon>Eukaryota</taxon>
        <taxon>Viridiplantae</taxon>
        <taxon>Streptophyta</taxon>
        <taxon>Embryophyta</taxon>
        <taxon>Tracheophyta</taxon>
        <taxon>Spermatophyta</taxon>
        <taxon>Magnoliopsida</taxon>
        <taxon>Liliopsida</taxon>
        <taxon>Poales</taxon>
        <taxon>Poaceae</taxon>
        <taxon>PACMAD clade</taxon>
        <taxon>Panicoideae</taxon>
        <taxon>Andropogonodae</taxon>
        <taxon>Andropogoneae</taxon>
        <taxon>Saccharinae</taxon>
        <taxon>Miscanthus</taxon>
    </lineage>
</organism>
<evidence type="ECO:0000256" key="1">
    <source>
        <dbReference type="SAM" id="MobiDB-lite"/>
    </source>
</evidence>
<dbReference type="SUPFAM" id="SSF54277">
    <property type="entry name" value="CAD &amp; PB1 domains"/>
    <property type="match status" value="1"/>
</dbReference>
<evidence type="ECO:0000313" key="3">
    <source>
        <dbReference type="EMBL" id="CAD6241780.1"/>
    </source>
</evidence>
<feature type="compositionally biased region" description="Low complexity" evidence="1">
    <location>
        <begin position="402"/>
        <end position="414"/>
    </location>
</feature>
<name>A0A811PCU4_9POAL</name>
<feature type="compositionally biased region" description="Low complexity" evidence="1">
    <location>
        <begin position="24"/>
        <end position="33"/>
    </location>
</feature>
<feature type="compositionally biased region" description="Pro residues" evidence="1">
    <location>
        <begin position="198"/>
        <end position="210"/>
    </location>
</feature>
<dbReference type="PANTHER" id="PTHR31066:SF85">
    <property type="entry name" value="OS02G0809100 PROTEIN"/>
    <property type="match status" value="1"/>
</dbReference>
<dbReference type="Pfam" id="PF00564">
    <property type="entry name" value="PB1"/>
    <property type="match status" value="1"/>
</dbReference>
<reference evidence="3" key="1">
    <citation type="submission" date="2020-10" db="EMBL/GenBank/DDBJ databases">
        <authorList>
            <person name="Han B."/>
            <person name="Lu T."/>
            <person name="Zhao Q."/>
            <person name="Huang X."/>
            <person name="Zhao Y."/>
        </authorList>
    </citation>
    <scope>NUCLEOTIDE SEQUENCE</scope>
</reference>
<feature type="domain" description="PB1" evidence="2">
    <location>
        <begin position="58"/>
        <end position="162"/>
    </location>
</feature>
<proteinExistence type="predicted"/>
<gene>
    <name evidence="3" type="ORF">NCGR_LOCUS27453</name>
</gene>
<dbReference type="PANTHER" id="PTHR31066">
    <property type="entry name" value="OS05G0427100 PROTEIN-RELATED"/>
    <property type="match status" value="1"/>
</dbReference>
<feature type="region of interest" description="Disordered" evidence="1">
    <location>
        <begin position="389"/>
        <end position="414"/>
    </location>
</feature>
<feature type="region of interest" description="Disordered" evidence="1">
    <location>
        <begin position="197"/>
        <end position="240"/>
    </location>
</feature>
<keyword evidence="4" id="KW-1185">Reference proteome</keyword>
<dbReference type="OrthoDB" id="1938580at2759"/>